<keyword evidence="3" id="KW-1185">Reference proteome</keyword>
<sequence>MQESLRSHRVQACDGEQVTLQCPKHTQIIIETGFYGRVVPESQLCPGRMPSQGKKTYDETCDVIQAHTRLSELCDKRRKCTITVDAKTFEGDPCPSTSKYLQMSYKCKPVSFEGESFCTGSQVKLECREGKRLAIYTATYGRTVRGHVADCLPPKSFVQEEKSDPNWLRKGDKPKIRVISLAFMRLCVVQPAYGPFPITLTRAHLREWAINRLTGSSSGHS</sequence>
<feature type="domain" description="SUEL-type lectin" evidence="1">
    <location>
        <begin position="12"/>
        <end position="108"/>
    </location>
</feature>
<dbReference type="InterPro" id="IPR000922">
    <property type="entry name" value="Lectin_gal-bd_dom"/>
</dbReference>
<dbReference type="STRING" id="2018661.A0A2A2L5I1"/>
<name>A0A2A2L5I1_9BILA</name>
<protein>
    <recommendedName>
        <fullName evidence="1">SUEL-type lectin domain-containing protein</fullName>
    </recommendedName>
</protein>
<dbReference type="EMBL" id="LIAE01007164">
    <property type="protein sequence ID" value="PAV81506.1"/>
    <property type="molecule type" value="Genomic_DNA"/>
</dbReference>
<dbReference type="PROSITE" id="PS50228">
    <property type="entry name" value="SUEL_LECTIN"/>
    <property type="match status" value="1"/>
</dbReference>
<evidence type="ECO:0000313" key="2">
    <source>
        <dbReference type="EMBL" id="PAV81506.1"/>
    </source>
</evidence>
<gene>
    <name evidence="2" type="ORF">WR25_10021</name>
</gene>
<dbReference type="OrthoDB" id="5970528at2759"/>
<dbReference type="AlphaFoldDB" id="A0A2A2L5I1"/>
<dbReference type="CDD" id="cd22828">
    <property type="entry name" value="Gal_Rha_Lectin_EVA1_EVA1C_rpt1"/>
    <property type="match status" value="1"/>
</dbReference>
<organism evidence="2 3">
    <name type="scientific">Diploscapter pachys</name>
    <dbReference type="NCBI Taxonomy" id="2018661"/>
    <lineage>
        <taxon>Eukaryota</taxon>
        <taxon>Metazoa</taxon>
        <taxon>Ecdysozoa</taxon>
        <taxon>Nematoda</taxon>
        <taxon>Chromadorea</taxon>
        <taxon>Rhabditida</taxon>
        <taxon>Rhabditina</taxon>
        <taxon>Rhabditomorpha</taxon>
        <taxon>Rhabditoidea</taxon>
        <taxon>Rhabditidae</taxon>
        <taxon>Diploscapter</taxon>
    </lineage>
</organism>
<dbReference type="Gene3D" id="2.60.120.740">
    <property type="match status" value="2"/>
</dbReference>
<dbReference type="Pfam" id="PF02140">
    <property type="entry name" value="SUEL_Lectin"/>
    <property type="match status" value="1"/>
</dbReference>
<evidence type="ECO:0000313" key="3">
    <source>
        <dbReference type="Proteomes" id="UP000218231"/>
    </source>
</evidence>
<dbReference type="InterPro" id="IPR043159">
    <property type="entry name" value="Lectin_gal-bd_sf"/>
</dbReference>
<comment type="caution">
    <text evidence="2">The sequence shown here is derived from an EMBL/GenBank/DDBJ whole genome shotgun (WGS) entry which is preliminary data.</text>
</comment>
<evidence type="ECO:0000259" key="1">
    <source>
        <dbReference type="PROSITE" id="PS50228"/>
    </source>
</evidence>
<dbReference type="PANTHER" id="PTHR46780">
    <property type="entry name" value="PROTEIN EVA-1"/>
    <property type="match status" value="1"/>
</dbReference>
<proteinExistence type="predicted"/>
<reference evidence="2 3" key="1">
    <citation type="journal article" date="2017" name="Curr. Biol.">
        <title>Genome architecture and evolution of a unichromosomal asexual nematode.</title>
        <authorList>
            <person name="Fradin H."/>
            <person name="Zegar C."/>
            <person name="Gutwein M."/>
            <person name="Lucas J."/>
            <person name="Kovtun M."/>
            <person name="Corcoran D."/>
            <person name="Baugh L.R."/>
            <person name="Kiontke K."/>
            <person name="Gunsalus K."/>
            <person name="Fitch D.H."/>
            <person name="Piano F."/>
        </authorList>
    </citation>
    <scope>NUCLEOTIDE SEQUENCE [LARGE SCALE GENOMIC DNA]</scope>
    <source>
        <strain evidence="2">PF1309</strain>
    </source>
</reference>
<dbReference type="Proteomes" id="UP000218231">
    <property type="component" value="Unassembled WGS sequence"/>
</dbReference>
<accession>A0A2A2L5I1</accession>
<dbReference type="GO" id="GO:0030246">
    <property type="term" value="F:carbohydrate binding"/>
    <property type="evidence" value="ECO:0007669"/>
    <property type="project" value="InterPro"/>
</dbReference>